<keyword evidence="11" id="KW-1185">Reference proteome</keyword>
<evidence type="ECO:0000259" key="9">
    <source>
        <dbReference type="PROSITE" id="PS51203"/>
    </source>
</evidence>
<evidence type="ECO:0000256" key="4">
    <source>
        <dbReference type="ARBA" id="ARBA00022801"/>
    </source>
</evidence>
<dbReference type="GO" id="GO:0016787">
    <property type="term" value="F:hydrolase activity"/>
    <property type="evidence" value="ECO:0007669"/>
    <property type="project" value="UniProtKB-KW"/>
</dbReference>
<dbReference type="Proteomes" id="UP000078200">
    <property type="component" value="Unassembled WGS sequence"/>
</dbReference>
<dbReference type="SUPFAM" id="SSF49764">
    <property type="entry name" value="HSP20-like chaperones"/>
    <property type="match status" value="1"/>
</dbReference>
<keyword evidence="3" id="KW-0547">Nucleotide-binding</keyword>
<name>A0A1A9VMX4_GLOAU</name>
<feature type="region of interest" description="Disordered" evidence="8">
    <location>
        <begin position="1040"/>
        <end position="1061"/>
    </location>
</feature>
<evidence type="ECO:0000256" key="7">
    <source>
        <dbReference type="ARBA" id="ARBA00047984"/>
    </source>
</evidence>
<comment type="catalytic activity">
    <reaction evidence="7">
        <text>ATP + H2O = ADP + phosphate + H(+)</text>
        <dbReference type="Rhea" id="RHEA:13065"/>
        <dbReference type="ChEBI" id="CHEBI:15377"/>
        <dbReference type="ChEBI" id="CHEBI:15378"/>
        <dbReference type="ChEBI" id="CHEBI:30616"/>
        <dbReference type="ChEBI" id="CHEBI:43474"/>
        <dbReference type="ChEBI" id="CHEBI:456216"/>
        <dbReference type="EC" id="3.6.4.13"/>
    </reaction>
</comment>
<evidence type="ECO:0000256" key="3">
    <source>
        <dbReference type="ARBA" id="ARBA00022741"/>
    </source>
</evidence>
<dbReference type="GO" id="GO:0042078">
    <property type="term" value="P:germ-line stem cell division"/>
    <property type="evidence" value="ECO:0007669"/>
    <property type="project" value="TreeGrafter"/>
</dbReference>
<evidence type="ECO:0000256" key="2">
    <source>
        <dbReference type="ARBA" id="ARBA00022737"/>
    </source>
</evidence>
<dbReference type="Gene3D" id="3.40.50.300">
    <property type="entry name" value="P-loop containing nucleotide triphosphate hydrolases"/>
    <property type="match status" value="2"/>
</dbReference>
<dbReference type="GO" id="GO:0003724">
    <property type="term" value="F:RNA helicase activity"/>
    <property type="evidence" value="ECO:0007669"/>
    <property type="project" value="UniProtKB-EC"/>
</dbReference>
<evidence type="ECO:0000256" key="5">
    <source>
        <dbReference type="ARBA" id="ARBA00022806"/>
    </source>
</evidence>
<dbReference type="InterPro" id="IPR011545">
    <property type="entry name" value="DEAD/DEAH_box_helicase_dom"/>
</dbReference>
<reference evidence="10" key="1">
    <citation type="submission" date="2020-05" db="UniProtKB">
        <authorList>
            <consortium name="EnsemblMetazoa"/>
        </authorList>
    </citation>
    <scope>IDENTIFICATION</scope>
    <source>
        <strain evidence="10">TTRI</strain>
    </source>
</reference>
<sequence length="1560" mass="178570">MKKYVCETPFDIPTPINTIKMEQKQDLIKIKGSESTSNGSNVNIINPDGELTNGQGIGAIMIRSGYEPPNLNKCGKGTSDWRRKKTTYFEKLSSTTLRNELNESPSSSGIFNSNSSKYAKQRNDFLLDDSVNEKSEVIQRSIIVPIKDDFPIKPRKCSPMKRSPPLIVKKAYQSDVSKLACDLIKPQLNELTSARAQFDQMEHNEKHAENVTSDHSIIHIKKKETITLSERETRTETFEPGMLAHSNVPINSLKKINEAQFLPQIHDGLQHVGINKIYRVQAYAWSHLLRNNSLFIVNPSKSGKTWSYLPALCNDTYYDVNDLDLTYGPVVIVLVASAKHVQIIADHCRRLLYGLTDEASAVVASFGQRNFIESKIKLLNSCGMLIATPASLLRLLNDDQSNLFNPERLKRIVIDDLDLILSRALDDFELALKALLTICKKTEATTLAAQVVVTSRSWNDWFIKLLRLSNQPLLLMGDFLEAAVYGKAKLSILLRAKLEKNKAIRCFLKKHNETLRASIRTVIICNDNDEVEGVMQYLEKYGYNGICYYNHSTEKDRLLINKWKYKISNQILVCTDAGLFDLQIRNAQYLIHYSMPPSWTQFTTRFSVLRESYDNLIANNFEKILDNVQHSKKVRSLIILDEDNNQQLPRLVRFMRMHNQNVHKNILAVVKSLLKERAEARIRHGIDLCSDILEFGECDEPRCDKRHGITSLDVVTEKEGIPMNGELRIHILQVFSPTHYAARLIEHRRPCSKEWSEVRCSRKAAAFAVRLNLYYCDPNNAVQHWPPNAGDICVYKYWNEYRRARILNVPALPKNEYVISDSLQLTLKLIDDGVVIKSVRTSETLFCPEEFKDFPYQAIDIRLMNIVPYDNERTWDLIATKQVQKWIMDDIKAKHVTHVSVNFALASTIWINNLVVMEKLETIDTYVQIINLKLALIANQFALQYKGDRKSVRDMASEQGLLKLCSSVLENGMECNSNENEISMNFNKLSFPENNKDNVRVERDGGGACGINEIKSNIQADDDDDDDGDTEHIKEQREKIVSARDAKREEDWQTFPSDNYKSGHKPEPVDKLLFLEDKQSHFKESWSELPLNELAKVEIGDESENGNWENVFVQLIDQTVTRKFNELLELINTYVENIIANCNDVHEKIYGTYGNEISERLYRFFLCDYACFVDVKSEDLYKDCFYETSGVIVNFTPYQAIHCNLTGIQSNSFTKRFYVTKSYLYAAAIQENSRKANKTLSYRNLPINSYAVLLYECSEEGDFKQASLFNKRLLEEGAAIADPETKQFLTMEIDFEEKGKNSQHEGAEDVVDKLLTFSELYKCIANSDELDIVNFLELPNQEKVFSEAPARVSKEVVKISEETRSVGEINTLPEKAKREDWEELTLSSQDNCSMPPLNALHKRPQTTWHQTNCIISLSIHAPDIKDYYLKVTSDQLYFAADIHGEEHILILHFMGIIQPKLVSHELRGLNVAVLLVKSVCMNWPRLLKDPTKFNWLTYNYNAINLGEIDRVESTSLSSAVQIAPDDVTDSDNDSEKDLFETYNSNGNCVDDTDPFSKFFS</sequence>
<evidence type="ECO:0000313" key="10">
    <source>
        <dbReference type="EnsemblMetazoa" id="GAUT042126-PA"/>
    </source>
</evidence>
<evidence type="ECO:0000313" key="11">
    <source>
        <dbReference type="Proteomes" id="UP000078200"/>
    </source>
</evidence>
<dbReference type="GO" id="GO:0005524">
    <property type="term" value="F:ATP binding"/>
    <property type="evidence" value="ECO:0007669"/>
    <property type="project" value="UniProtKB-KW"/>
</dbReference>
<dbReference type="GO" id="GO:0003676">
    <property type="term" value="F:nucleic acid binding"/>
    <property type="evidence" value="ECO:0007669"/>
    <property type="project" value="InterPro"/>
</dbReference>
<dbReference type="Gene3D" id="2.30.30.140">
    <property type="match status" value="1"/>
</dbReference>
<proteinExistence type="predicted"/>
<evidence type="ECO:0000256" key="8">
    <source>
        <dbReference type="SAM" id="MobiDB-lite"/>
    </source>
</evidence>
<dbReference type="Gene3D" id="2.60.40.790">
    <property type="match status" value="1"/>
</dbReference>
<dbReference type="Pfam" id="PF00270">
    <property type="entry name" value="DEAD"/>
    <property type="match status" value="1"/>
</dbReference>
<feature type="compositionally biased region" description="Basic and acidic residues" evidence="8">
    <location>
        <begin position="1040"/>
        <end position="1051"/>
    </location>
</feature>
<keyword evidence="4" id="KW-0378">Hydrolase</keyword>
<keyword evidence="2" id="KW-0677">Repeat</keyword>
<accession>A0A1A9VMX4</accession>
<organism evidence="10 11">
    <name type="scientific">Glossina austeni</name>
    <name type="common">Savannah tsetse fly</name>
    <dbReference type="NCBI Taxonomy" id="7395"/>
    <lineage>
        <taxon>Eukaryota</taxon>
        <taxon>Metazoa</taxon>
        <taxon>Ecdysozoa</taxon>
        <taxon>Arthropoda</taxon>
        <taxon>Hexapoda</taxon>
        <taxon>Insecta</taxon>
        <taxon>Pterygota</taxon>
        <taxon>Neoptera</taxon>
        <taxon>Endopterygota</taxon>
        <taxon>Diptera</taxon>
        <taxon>Brachycera</taxon>
        <taxon>Muscomorpha</taxon>
        <taxon>Hippoboscoidea</taxon>
        <taxon>Glossinidae</taxon>
        <taxon>Glossina</taxon>
    </lineage>
</organism>
<dbReference type="PANTHER" id="PTHR22655:SF2">
    <property type="entry name" value="ATP-DEPENDENT RNA HELICASE TDRD12-RELATED"/>
    <property type="match status" value="1"/>
</dbReference>
<dbReference type="InterPro" id="IPR027417">
    <property type="entry name" value="P-loop_NTPase"/>
</dbReference>
<keyword evidence="6" id="KW-0067">ATP-binding</keyword>
<dbReference type="STRING" id="7395.A0A1A9VMX4"/>
<dbReference type="InterPro" id="IPR007052">
    <property type="entry name" value="CS_dom"/>
</dbReference>
<dbReference type="PANTHER" id="PTHR22655">
    <property type="entry name" value="ATP-DEPENDENT RNA HELICASE TDRD12-RELATED"/>
    <property type="match status" value="1"/>
</dbReference>
<dbReference type="EC" id="3.6.4.13" evidence="1"/>
<protein>
    <recommendedName>
        <fullName evidence="1">RNA helicase</fullName>
        <ecNumber evidence="1">3.6.4.13</ecNumber>
    </recommendedName>
</protein>
<feature type="domain" description="CS" evidence="9">
    <location>
        <begin position="1401"/>
        <end position="1487"/>
    </location>
</feature>
<evidence type="ECO:0000256" key="6">
    <source>
        <dbReference type="ARBA" id="ARBA00022840"/>
    </source>
</evidence>
<evidence type="ECO:0000256" key="1">
    <source>
        <dbReference type="ARBA" id="ARBA00012552"/>
    </source>
</evidence>
<dbReference type="EnsemblMetazoa" id="GAUT042126-RA">
    <property type="protein sequence ID" value="GAUT042126-PA"/>
    <property type="gene ID" value="GAUT042126"/>
</dbReference>
<dbReference type="PROSITE" id="PS51203">
    <property type="entry name" value="CS"/>
    <property type="match status" value="1"/>
</dbReference>
<dbReference type="SUPFAM" id="SSF52540">
    <property type="entry name" value="P-loop containing nucleoside triphosphate hydrolases"/>
    <property type="match status" value="2"/>
</dbReference>
<dbReference type="VEuPathDB" id="VectorBase:GAUT042126"/>
<dbReference type="CDD" id="cd20435">
    <property type="entry name" value="Tudor_TDRD12_rpt2"/>
    <property type="match status" value="1"/>
</dbReference>
<keyword evidence="5" id="KW-0347">Helicase</keyword>
<dbReference type="SUPFAM" id="SSF63748">
    <property type="entry name" value="Tudor/PWWP/MBT"/>
    <property type="match status" value="1"/>
</dbReference>
<dbReference type="InterPro" id="IPR008978">
    <property type="entry name" value="HSP20-like_chaperone"/>
</dbReference>